<feature type="signal peptide" evidence="1">
    <location>
        <begin position="1"/>
        <end position="19"/>
    </location>
</feature>
<feature type="chain" id="PRO_5010304516" evidence="1">
    <location>
        <begin position="20"/>
        <end position="189"/>
    </location>
</feature>
<reference evidence="2 3" key="1">
    <citation type="submission" date="2016-04" db="EMBL/GenBank/DDBJ databases">
        <title>Deep-sea bacteria in the southern Pacific.</title>
        <authorList>
            <person name="Tang K."/>
        </authorList>
    </citation>
    <scope>NUCLEOTIDE SEQUENCE [LARGE SCALE GENOMIC DNA]</scope>
    <source>
        <strain evidence="2 3">JLT2014</strain>
    </source>
</reference>
<name>A0A1P8UYK9_9RHOB</name>
<accession>A0A1P8UYK9</accession>
<protein>
    <submittedName>
        <fullName evidence="2">Uncharacterized protein</fullName>
    </submittedName>
</protein>
<sequence length="189" mass="19490" precursor="true">MKTFICAALLAVSAAPAFAVDARTAMEAFLQSGIQPWASDPALIAAIEAQNVQTAGYDAARIEALDSAWQAEIGASATPTIAAVVESDLAAVLRGHVDAAQGAITEIFVMDAQGLNVAASAITSDYWQGDEAKFTETYGQGAGAVHYGEVEFDESSQSYQAQISLTLSDPETGAPIGAMTVGVNADLLM</sequence>
<dbReference type="RefSeq" id="WP_076703993.1">
    <property type="nucleotide sequence ID" value="NZ_CP015093.1"/>
</dbReference>
<proteinExistence type="predicted"/>
<dbReference type="STRING" id="1250539.Ga0080574_TMP4137"/>
<evidence type="ECO:0000256" key="1">
    <source>
        <dbReference type="SAM" id="SignalP"/>
    </source>
</evidence>
<dbReference type="Proteomes" id="UP000187059">
    <property type="component" value="Chromosome"/>
</dbReference>
<dbReference type="KEGG" id="paby:Ga0080574_TMP4137"/>
<organism evidence="2 3">
    <name type="scientific">Salipiger abyssi</name>
    <dbReference type="NCBI Taxonomy" id="1250539"/>
    <lineage>
        <taxon>Bacteria</taxon>
        <taxon>Pseudomonadati</taxon>
        <taxon>Pseudomonadota</taxon>
        <taxon>Alphaproteobacteria</taxon>
        <taxon>Rhodobacterales</taxon>
        <taxon>Roseobacteraceae</taxon>
        <taxon>Salipiger</taxon>
    </lineage>
</organism>
<keyword evidence="3" id="KW-1185">Reference proteome</keyword>
<dbReference type="AlphaFoldDB" id="A0A1P8UYK9"/>
<gene>
    <name evidence="2" type="ORF">Ga0080574_TMP4137</name>
</gene>
<dbReference type="OrthoDB" id="195732at2"/>
<dbReference type="EMBL" id="CP015093">
    <property type="protein sequence ID" value="APZ54471.1"/>
    <property type="molecule type" value="Genomic_DNA"/>
</dbReference>
<evidence type="ECO:0000313" key="2">
    <source>
        <dbReference type="EMBL" id="APZ54471.1"/>
    </source>
</evidence>
<keyword evidence="1" id="KW-0732">Signal</keyword>
<evidence type="ECO:0000313" key="3">
    <source>
        <dbReference type="Proteomes" id="UP000187059"/>
    </source>
</evidence>